<keyword evidence="3" id="KW-1185">Reference proteome</keyword>
<evidence type="ECO:0000313" key="2">
    <source>
        <dbReference type="EMBL" id="PTB81648.1"/>
    </source>
</evidence>
<dbReference type="AlphaFoldDB" id="A0A2T4CJG2"/>
<keyword evidence="1" id="KW-0472">Membrane</keyword>
<dbReference type="Proteomes" id="UP000240760">
    <property type="component" value="Unassembled WGS sequence"/>
</dbReference>
<accession>A0A2T4CJG2</accession>
<gene>
    <name evidence="2" type="ORF">M440DRAFT_1396814</name>
</gene>
<sequence>MSARKTASLRGHKTASMVAIDTVLNDQIVGFALWDLPVCRDETEEQVVTPAEAELPAGVTDLKAYARFLSILQEDHETTFGERQLKDVWRVFSIQLLLPMFFLMAMENSEE</sequence>
<feature type="transmembrane region" description="Helical" evidence="1">
    <location>
        <begin position="88"/>
        <end position="106"/>
    </location>
</feature>
<dbReference type="EMBL" id="KZ679126">
    <property type="protein sequence ID" value="PTB81648.1"/>
    <property type="molecule type" value="Genomic_DNA"/>
</dbReference>
<keyword evidence="1" id="KW-0812">Transmembrane</keyword>
<organism evidence="2 3">
    <name type="scientific">Trichoderma longibrachiatum ATCC 18648</name>
    <dbReference type="NCBI Taxonomy" id="983965"/>
    <lineage>
        <taxon>Eukaryota</taxon>
        <taxon>Fungi</taxon>
        <taxon>Dikarya</taxon>
        <taxon>Ascomycota</taxon>
        <taxon>Pezizomycotina</taxon>
        <taxon>Sordariomycetes</taxon>
        <taxon>Hypocreomycetidae</taxon>
        <taxon>Hypocreales</taxon>
        <taxon>Hypocreaceae</taxon>
        <taxon>Trichoderma</taxon>
    </lineage>
</organism>
<keyword evidence="1" id="KW-1133">Transmembrane helix</keyword>
<name>A0A2T4CJG2_TRILO</name>
<evidence type="ECO:0000313" key="3">
    <source>
        <dbReference type="Proteomes" id="UP000240760"/>
    </source>
</evidence>
<dbReference type="STRING" id="983965.A0A2T4CJG2"/>
<reference evidence="2 3" key="1">
    <citation type="submission" date="2016-07" db="EMBL/GenBank/DDBJ databases">
        <title>Multiple horizontal gene transfer events from other fungi enriched the ability of initially mycotrophic Trichoderma (Ascomycota) to feed on dead plant biomass.</title>
        <authorList>
            <consortium name="DOE Joint Genome Institute"/>
            <person name="Aerts A."/>
            <person name="Atanasova L."/>
            <person name="Chenthamara K."/>
            <person name="Zhang J."/>
            <person name="Grujic M."/>
            <person name="Henrissat B."/>
            <person name="Kuo A."/>
            <person name="Salamov A."/>
            <person name="Lipzen A."/>
            <person name="Labutti K."/>
            <person name="Barry K."/>
            <person name="Miao Y."/>
            <person name="Rahimi M.J."/>
            <person name="Shen Q."/>
            <person name="Grigoriev I.V."/>
            <person name="Kubicek C.P."/>
            <person name="Druzhinina I.S."/>
        </authorList>
    </citation>
    <scope>NUCLEOTIDE SEQUENCE [LARGE SCALE GENOMIC DNA]</scope>
    <source>
        <strain evidence="2 3">ATCC 18648</strain>
    </source>
</reference>
<evidence type="ECO:0000256" key="1">
    <source>
        <dbReference type="SAM" id="Phobius"/>
    </source>
</evidence>
<proteinExistence type="predicted"/>
<protein>
    <submittedName>
        <fullName evidence="2">Uncharacterized protein</fullName>
    </submittedName>
</protein>
<dbReference type="OrthoDB" id="10017208at2759"/>